<gene>
    <name evidence="1" type="ORF">SAMN05216293_3020</name>
</gene>
<organism evidence="1 2">
    <name type="scientific">Flagellimonas taeanensis</name>
    <dbReference type="NCBI Taxonomy" id="1005926"/>
    <lineage>
        <taxon>Bacteria</taxon>
        <taxon>Pseudomonadati</taxon>
        <taxon>Bacteroidota</taxon>
        <taxon>Flavobacteriia</taxon>
        <taxon>Flavobacteriales</taxon>
        <taxon>Flavobacteriaceae</taxon>
        <taxon>Flagellimonas</taxon>
    </lineage>
</organism>
<dbReference type="Proteomes" id="UP000184031">
    <property type="component" value="Unassembled WGS sequence"/>
</dbReference>
<dbReference type="AlphaFoldDB" id="A0A1M6Z0D2"/>
<dbReference type="CDD" id="cd02440">
    <property type="entry name" value="AdoMet_MTases"/>
    <property type="match status" value="1"/>
</dbReference>
<sequence length="243" mass="27533">MQKLFRPMADVFGKALMDFQHGKYTEDIKTYSSLDEEDVIPIPYLFRDFDEMPKMEQMALQMAHGKVLDIGCGTGSHSLYLQDKGLDVTALDSSEGCISVCKERGIANTVKSPILEYSNDTFDTILLLMNGIGLAGTLDRLDVFLRHLASLLRPNGQILLDSSDIIYMFDQDEDGGYWIPDNGGYYGEVNFTMEYKGLKSEPFDWVYVDFNTLQNACLANHIHCELVMEGEHYDYLAKLTMEP</sequence>
<dbReference type="STRING" id="1055723.SAMN05216293_3020"/>
<name>A0A1M6Z0D2_9FLAO</name>
<evidence type="ECO:0000313" key="1">
    <source>
        <dbReference type="EMBL" id="SHL23833.1"/>
    </source>
</evidence>
<keyword evidence="1" id="KW-0808">Transferase</keyword>
<proteinExistence type="predicted"/>
<dbReference type="PANTHER" id="PTHR42912:SF80">
    <property type="entry name" value="METHYLTRANSFERASE DOMAIN-CONTAINING PROTEIN"/>
    <property type="match status" value="1"/>
</dbReference>
<dbReference type="PANTHER" id="PTHR42912">
    <property type="entry name" value="METHYLTRANSFERASE"/>
    <property type="match status" value="1"/>
</dbReference>
<accession>A0A1M6Z0D2</accession>
<protein>
    <submittedName>
        <fullName evidence="1">Methyltransferase domain-containing protein</fullName>
    </submittedName>
</protein>
<comment type="caution">
    <text evidence="1">The sequence shown here is derived from an EMBL/GenBank/DDBJ whole genome shotgun (WGS) entry which is preliminary data.</text>
</comment>
<dbReference type="Gene3D" id="3.40.50.150">
    <property type="entry name" value="Vaccinia Virus protein VP39"/>
    <property type="match status" value="1"/>
</dbReference>
<dbReference type="Pfam" id="PF13489">
    <property type="entry name" value="Methyltransf_23"/>
    <property type="match status" value="1"/>
</dbReference>
<reference evidence="1 2" key="1">
    <citation type="submission" date="2016-11" db="EMBL/GenBank/DDBJ databases">
        <authorList>
            <person name="Varghese N."/>
            <person name="Submissions S."/>
        </authorList>
    </citation>
    <scope>NUCLEOTIDE SEQUENCE [LARGE SCALE GENOMIC DNA]</scope>
    <source>
        <strain evidence="1 2">CGMCC 1.12174</strain>
    </source>
</reference>
<dbReference type="GO" id="GO:0032259">
    <property type="term" value="P:methylation"/>
    <property type="evidence" value="ECO:0007669"/>
    <property type="project" value="UniProtKB-KW"/>
</dbReference>
<dbReference type="InterPro" id="IPR029063">
    <property type="entry name" value="SAM-dependent_MTases_sf"/>
</dbReference>
<dbReference type="SUPFAM" id="SSF53335">
    <property type="entry name" value="S-adenosyl-L-methionine-dependent methyltransferases"/>
    <property type="match status" value="1"/>
</dbReference>
<dbReference type="InterPro" id="IPR050508">
    <property type="entry name" value="Methyltransf_Superfamily"/>
</dbReference>
<dbReference type="GO" id="GO:0008168">
    <property type="term" value="F:methyltransferase activity"/>
    <property type="evidence" value="ECO:0007669"/>
    <property type="project" value="UniProtKB-KW"/>
</dbReference>
<evidence type="ECO:0000313" key="2">
    <source>
        <dbReference type="Proteomes" id="UP000184031"/>
    </source>
</evidence>
<keyword evidence="1" id="KW-0489">Methyltransferase</keyword>
<dbReference type="EMBL" id="FRAT01000008">
    <property type="protein sequence ID" value="SHL23833.1"/>
    <property type="molecule type" value="Genomic_DNA"/>
</dbReference>